<dbReference type="STRING" id="112413.SAMN05421854_103143"/>
<evidence type="ECO:0000313" key="2">
    <source>
        <dbReference type="Proteomes" id="UP000199137"/>
    </source>
</evidence>
<dbReference type="Proteomes" id="UP000199137">
    <property type="component" value="Unassembled WGS sequence"/>
</dbReference>
<proteinExistence type="predicted"/>
<dbReference type="AlphaFoldDB" id="A0A1I5KDT1"/>
<protein>
    <submittedName>
        <fullName evidence="1">Uncharacterized protein</fullName>
    </submittedName>
</protein>
<sequence>MLRMIFTAEDLCRVRVARSAQPTQELILSINSLRVLTSPPRRSAAGEQRS</sequence>
<accession>A0A1I5KDT1</accession>
<organism evidence="1 2">
    <name type="scientific">Amycolatopsis rubida</name>
    <dbReference type="NCBI Taxonomy" id="112413"/>
    <lineage>
        <taxon>Bacteria</taxon>
        <taxon>Bacillati</taxon>
        <taxon>Actinomycetota</taxon>
        <taxon>Actinomycetes</taxon>
        <taxon>Pseudonocardiales</taxon>
        <taxon>Pseudonocardiaceae</taxon>
        <taxon>Amycolatopsis</taxon>
    </lineage>
</organism>
<evidence type="ECO:0000313" key="1">
    <source>
        <dbReference type="EMBL" id="SFO83169.1"/>
    </source>
</evidence>
<reference evidence="1 2" key="1">
    <citation type="submission" date="2016-10" db="EMBL/GenBank/DDBJ databases">
        <authorList>
            <person name="de Groot N.N."/>
        </authorList>
    </citation>
    <scope>NUCLEOTIDE SEQUENCE [LARGE SCALE GENOMIC DNA]</scope>
    <source>
        <strain evidence="1 2">DSM 44637</strain>
    </source>
</reference>
<gene>
    <name evidence="1" type="ORF">SAMN05421854_103143</name>
</gene>
<name>A0A1I5KDT1_9PSEU</name>
<dbReference type="EMBL" id="FOWC01000003">
    <property type="protein sequence ID" value="SFO83169.1"/>
    <property type="molecule type" value="Genomic_DNA"/>
</dbReference>